<feature type="non-terminal residue" evidence="1">
    <location>
        <position position="1"/>
    </location>
</feature>
<protein>
    <submittedName>
        <fullName evidence="1">Uncharacterized protein</fullName>
    </submittedName>
</protein>
<reference evidence="1 2" key="1">
    <citation type="journal article" date="2023" name="Plants (Basel)">
        <title>Bridging the Gap: Combining Genomics and Transcriptomics Approaches to Understand Stylosanthes scabra, an Orphan Legume from the Brazilian Caatinga.</title>
        <authorList>
            <person name="Ferreira-Neto J.R.C."/>
            <person name="da Silva M.D."/>
            <person name="Binneck E."/>
            <person name="de Melo N.F."/>
            <person name="da Silva R.H."/>
            <person name="de Melo A.L.T.M."/>
            <person name="Pandolfi V."/>
            <person name="Bustamante F.O."/>
            <person name="Brasileiro-Vidal A.C."/>
            <person name="Benko-Iseppon A.M."/>
        </authorList>
    </citation>
    <scope>NUCLEOTIDE SEQUENCE [LARGE SCALE GENOMIC DNA]</scope>
    <source>
        <tissue evidence="1">Leaves</tissue>
    </source>
</reference>
<name>A0ABU6ZRA6_9FABA</name>
<keyword evidence="2" id="KW-1185">Reference proteome</keyword>
<evidence type="ECO:0000313" key="2">
    <source>
        <dbReference type="Proteomes" id="UP001341840"/>
    </source>
</evidence>
<accession>A0ABU6ZRA6</accession>
<proteinExistence type="predicted"/>
<evidence type="ECO:0000313" key="1">
    <source>
        <dbReference type="EMBL" id="MED6224524.1"/>
    </source>
</evidence>
<sequence>PPLLSPHPATDADLGTTILLQLPSTLQTPRQPDPSFTDLQSLSLLHADPHDS</sequence>
<gene>
    <name evidence="1" type="ORF">PIB30_084951</name>
</gene>
<comment type="caution">
    <text evidence="1">The sequence shown here is derived from an EMBL/GenBank/DDBJ whole genome shotgun (WGS) entry which is preliminary data.</text>
</comment>
<dbReference type="EMBL" id="JASCZI010273257">
    <property type="protein sequence ID" value="MED6224524.1"/>
    <property type="molecule type" value="Genomic_DNA"/>
</dbReference>
<feature type="non-terminal residue" evidence="1">
    <location>
        <position position="52"/>
    </location>
</feature>
<organism evidence="1 2">
    <name type="scientific">Stylosanthes scabra</name>
    <dbReference type="NCBI Taxonomy" id="79078"/>
    <lineage>
        <taxon>Eukaryota</taxon>
        <taxon>Viridiplantae</taxon>
        <taxon>Streptophyta</taxon>
        <taxon>Embryophyta</taxon>
        <taxon>Tracheophyta</taxon>
        <taxon>Spermatophyta</taxon>
        <taxon>Magnoliopsida</taxon>
        <taxon>eudicotyledons</taxon>
        <taxon>Gunneridae</taxon>
        <taxon>Pentapetalae</taxon>
        <taxon>rosids</taxon>
        <taxon>fabids</taxon>
        <taxon>Fabales</taxon>
        <taxon>Fabaceae</taxon>
        <taxon>Papilionoideae</taxon>
        <taxon>50 kb inversion clade</taxon>
        <taxon>dalbergioids sensu lato</taxon>
        <taxon>Dalbergieae</taxon>
        <taxon>Pterocarpus clade</taxon>
        <taxon>Stylosanthes</taxon>
    </lineage>
</organism>
<dbReference type="Proteomes" id="UP001341840">
    <property type="component" value="Unassembled WGS sequence"/>
</dbReference>